<comment type="caution">
    <text evidence="1">The sequence shown here is derived from an EMBL/GenBank/DDBJ whole genome shotgun (WGS) entry which is preliminary data.</text>
</comment>
<evidence type="ECO:0000313" key="1">
    <source>
        <dbReference type="EMBL" id="CDL92064.1"/>
    </source>
</evidence>
<dbReference type="EMBL" id="CBXI010000040">
    <property type="protein sequence ID" value="CDL92064.1"/>
    <property type="molecule type" value="Genomic_DNA"/>
</dbReference>
<gene>
    <name evidence="1" type="ORF">CTDIVETGP_2134</name>
</gene>
<dbReference type="AlphaFoldDB" id="W6N989"/>
<name>W6N989_CLOTY</name>
<dbReference type="RefSeq" id="WP_235807096.1">
    <property type="nucleotide sequence ID" value="NZ_CBXI010000040.1"/>
</dbReference>
<organism evidence="1 2">
    <name type="scientific">Clostridium tyrobutyricum DIVETGP</name>
    <dbReference type="NCBI Taxonomy" id="1408889"/>
    <lineage>
        <taxon>Bacteria</taxon>
        <taxon>Bacillati</taxon>
        <taxon>Bacillota</taxon>
        <taxon>Clostridia</taxon>
        <taxon>Eubacteriales</taxon>
        <taxon>Clostridiaceae</taxon>
        <taxon>Clostridium</taxon>
    </lineage>
</organism>
<accession>W6N989</accession>
<evidence type="ECO:0000313" key="2">
    <source>
        <dbReference type="Proteomes" id="UP000019482"/>
    </source>
</evidence>
<proteinExistence type="predicted"/>
<keyword evidence="1" id="KW-0449">Lipoprotein</keyword>
<dbReference type="Proteomes" id="UP000019482">
    <property type="component" value="Unassembled WGS sequence"/>
</dbReference>
<sequence length="161" mass="18396">MTSGCSPIKSQVLKQATPPIPQATLNNIIKKYVEPISVKPSFGGKAFCDYKIIDSTKKYNIIDIYISLLGQEYYTKNNKLYEGTGGVFYAILTIKEQNNNYNFVNCNISRAEEEEDSLKIFPESVRKKLGKSSERNYFNNFSSNKIRQKAEAYFKMVKISN</sequence>
<dbReference type="GeneID" id="29420743"/>
<protein>
    <submittedName>
        <fullName evidence="1">Putative lipoprotein</fullName>
    </submittedName>
</protein>
<reference evidence="1 2" key="1">
    <citation type="journal article" date="2015" name="Genome Announc.">
        <title>Draft Genome Sequence of Clostridium tyrobutyricum Strain DIVETGP, Isolated from Cow's Milk for Grana Padano Production.</title>
        <authorList>
            <person name="Soggiu A."/>
            <person name="Piras C."/>
            <person name="Gaiarsa S."/>
            <person name="Sassera D."/>
            <person name="Roncada P."/>
            <person name="Bendixen E."/>
            <person name="Brasca M."/>
            <person name="Bonizzi L."/>
        </authorList>
    </citation>
    <scope>NUCLEOTIDE SEQUENCE [LARGE SCALE GENOMIC DNA]</scope>
    <source>
        <strain evidence="1 2">DIVETGP</strain>
    </source>
</reference>
<keyword evidence="2" id="KW-1185">Reference proteome</keyword>